<dbReference type="RefSeq" id="WP_277277810.1">
    <property type="nucleotide sequence ID" value="NZ_JAROCY010000009.1"/>
</dbReference>
<evidence type="ECO:0000256" key="1">
    <source>
        <dbReference type="ARBA" id="ARBA00023235"/>
    </source>
</evidence>
<dbReference type="SUPFAM" id="SSF51658">
    <property type="entry name" value="Xylose isomerase-like"/>
    <property type="match status" value="1"/>
</dbReference>
<dbReference type="Gene3D" id="3.20.20.150">
    <property type="entry name" value="Divalent-metal-dependent TIM barrel enzymes"/>
    <property type="match status" value="1"/>
</dbReference>
<dbReference type="InterPro" id="IPR026040">
    <property type="entry name" value="HyI-like"/>
</dbReference>
<accession>A0ABT6CN74</accession>
<comment type="caution">
    <text evidence="4">The sequence shown here is derived from an EMBL/GenBank/DDBJ whole genome shotgun (WGS) entry which is preliminary data.</text>
</comment>
<dbReference type="PIRSF" id="PIRSF006241">
    <property type="entry name" value="HyI"/>
    <property type="match status" value="1"/>
</dbReference>
<organism evidence="4 5">
    <name type="scientific">Novosphingobium cyanobacteriorum</name>
    <dbReference type="NCBI Taxonomy" id="3024215"/>
    <lineage>
        <taxon>Bacteria</taxon>
        <taxon>Pseudomonadati</taxon>
        <taxon>Pseudomonadota</taxon>
        <taxon>Alphaproteobacteria</taxon>
        <taxon>Sphingomonadales</taxon>
        <taxon>Sphingomonadaceae</taxon>
        <taxon>Novosphingobium</taxon>
    </lineage>
</organism>
<proteinExistence type="inferred from homology"/>
<sequence length="258" mass="28010">MPFEISVNLEYMFNEAGERLEDRVAAAAAAGYSKVEIFTTGGRDIASLKRALDDNGATLWTVVADPRTRLIEKETHEGYREMFRKACDDAAALGCKRIVVGSGPGVPWMKRPVQLAIVAEAIASVVPIAEEYDLTIIAEAVNIRVDHPGVLFSRTEDAVAVIEQVASPRMRLLYDLYHSVTEGEDPAVVLPQVAHMVEHVQIADTNGRGEPGAGTIDWPRMLDLIASVGYTGPIGIECNPTLPSTPQALAYIRELAAR</sequence>
<dbReference type="InterPro" id="IPR050417">
    <property type="entry name" value="Sugar_Epim/Isomerase"/>
</dbReference>
<name>A0ABT6CN74_9SPHN</name>
<feature type="domain" description="Xylose isomerase-like TIM barrel" evidence="3">
    <location>
        <begin position="24"/>
        <end position="254"/>
    </location>
</feature>
<reference evidence="4 5" key="1">
    <citation type="submission" date="2023-03" db="EMBL/GenBank/DDBJ databases">
        <title>Novosphingobium cyanobacteriorum sp. nov., isolated from a eutrophic reservoir during the Microcystis bloom period.</title>
        <authorList>
            <person name="Kang M."/>
            <person name="Le V."/>
            <person name="Ko S.-R."/>
            <person name="Lee S.-A."/>
            <person name="Ahn C.-Y."/>
        </authorList>
    </citation>
    <scope>NUCLEOTIDE SEQUENCE [LARGE SCALE GENOMIC DNA]</scope>
    <source>
        <strain evidence="4 5">HBC54</strain>
    </source>
</reference>
<dbReference type="Pfam" id="PF01261">
    <property type="entry name" value="AP_endonuc_2"/>
    <property type="match status" value="1"/>
</dbReference>
<dbReference type="Proteomes" id="UP001222770">
    <property type="component" value="Unassembled WGS sequence"/>
</dbReference>
<dbReference type="InterPro" id="IPR036237">
    <property type="entry name" value="Xyl_isomerase-like_sf"/>
</dbReference>
<keyword evidence="5" id="KW-1185">Reference proteome</keyword>
<comment type="similarity">
    <text evidence="2">Belongs to the hyi family.</text>
</comment>
<dbReference type="EMBL" id="JAROCY010000009">
    <property type="protein sequence ID" value="MDF8333782.1"/>
    <property type="molecule type" value="Genomic_DNA"/>
</dbReference>
<evidence type="ECO:0000256" key="2">
    <source>
        <dbReference type="PIRNR" id="PIRNR006241"/>
    </source>
</evidence>
<dbReference type="PANTHER" id="PTHR43489">
    <property type="entry name" value="ISOMERASE"/>
    <property type="match status" value="1"/>
</dbReference>
<evidence type="ECO:0000259" key="3">
    <source>
        <dbReference type="Pfam" id="PF01261"/>
    </source>
</evidence>
<keyword evidence="1 2" id="KW-0413">Isomerase</keyword>
<gene>
    <name evidence="4" type="ORF">POM99_11265</name>
</gene>
<evidence type="ECO:0000313" key="5">
    <source>
        <dbReference type="Proteomes" id="UP001222770"/>
    </source>
</evidence>
<evidence type="ECO:0000313" key="4">
    <source>
        <dbReference type="EMBL" id="MDF8333782.1"/>
    </source>
</evidence>
<protein>
    <submittedName>
        <fullName evidence="4">TIM barrel protein</fullName>
    </submittedName>
</protein>
<dbReference type="InterPro" id="IPR013022">
    <property type="entry name" value="Xyl_isomerase-like_TIM-brl"/>
</dbReference>